<sequence>MAALPQIRLHSAYSELTTSSHDALVVVCTALDAPTLQSASAACWAGAIAPYREVDREFGTSVVLVPAASVGGGRLVLSPTGTLDDDTDDVRKISGEHTPAASGAGAFKSGVARAIEAGAQRPAVLLALRLPAAGAVPDADYSRWVEVALLAALDASYVTLVVREHRMATAGAGAVVEKLASIGLVVEGAADAAELSNAAKRAAAIEAGRRLALDMGYGDPERMTPYSCAQTIEAAVAAVPGVSYEEIKDLEVIRKEYPLLYNSARASFSEPTTRPCVVKLEYRSPEPAKVKEHLHLVGKGVTYDTGGISLKTGGSMRGMSRDKLGACGAAGFVLATGLIQEPGLNISCILALERNSIGPNSLLPDEVVLSRAGVRVLISDTDAEGRLVMTDPVSECRERILAARAAGDKTPAVICTVATLTGHVIRAYGPYGATVANGPARGAKYDRRLAASGLAYGDPFENSIMRREDHQFVQAKTDREDVYQSNSLPSTLTDRGHQYPAAFIIKASGLDKHSLSAGAQLAIPFVHVDIAGSAEDAHVPGLGLCAITGSPVATFAGAFWTA</sequence>
<evidence type="ECO:0000256" key="4">
    <source>
        <dbReference type="ARBA" id="ARBA00022801"/>
    </source>
</evidence>
<dbReference type="PANTHER" id="PTHR11963">
    <property type="entry name" value="LEUCINE AMINOPEPTIDASE-RELATED"/>
    <property type="match status" value="1"/>
</dbReference>
<comment type="similarity">
    <text evidence="1">Belongs to the peptidase M17 family.</text>
</comment>
<dbReference type="GO" id="GO:0006508">
    <property type="term" value="P:proteolysis"/>
    <property type="evidence" value="ECO:0007669"/>
    <property type="project" value="UniProtKB-KW"/>
</dbReference>
<gene>
    <name evidence="6" type="ORF">LPJ61_003849</name>
</gene>
<dbReference type="Pfam" id="PF00883">
    <property type="entry name" value="Peptidase_M17"/>
    <property type="match status" value="1"/>
</dbReference>
<evidence type="ECO:0000256" key="3">
    <source>
        <dbReference type="ARBA" id="ARBA00022670"/>
    </source>
</evidence>
<dbReference type="GO" id="GO:0070006">
    <property type="term" value="F:metalloaminopeptidase activity"/>
    <property type="evidence" value="ECO:0007669"/>
    <property type="project" value="InterPro"/>
</dbReference>
<organism evidence="6 7">
    <name type="scientific">Coemansia biformis</name>
    <dbReference type="NCBI Taxonomy" id="1286918"/>
    <lineage>
        <taxon>Eukaryota</taxon>
        <taxon>Fungi</taxon>
        <taxon>Fungi incertae sedis</taxon>
        <taxon>Zoopagomycota</taxon>
        <taxon>Kickxellomycotina</taxon>
        <taxon>Kickxellomycetes</taxon>
        <taxon>Kickxellales</taxon>
        <taxon>Kickxellaceae</taxon>
        <taxon>Coemansia</taxon>
    </lineage>
</organism>
<keyword evidence="7" id="KW-1185">Reference proteome</keyword>
<evidence type="ECO:0000313" key="6">
    <source>
        <dbReference type="EMBL" id="KAJ1728789.1"/>
    </source>
</evidence>
<evidence type="ECO:0000256" key="1">
    <source>
        <dbReference type="ARBA" id="ARBA00009528"/>
    </source>
</evidence>
<dbReference type="PRINTS" id="PR00481">
    <property type="entry name" value="LAMNOPPTDASE"/>
</dbReference>
<comment type="caution">
    <text evidence="6">The sequence shown here is derived from an EMBL/GenBank/DDBJ whole genome shotgun (WGS) entry which is preliminary data.</text>
</comment>
<dbReference type="GO" id="GO:0030145">
    <property type="term" value="F:manganese ion binding"/>
    <property type="evidence" value="ECO:0007669"/>
    <property type="project" value="InterPro"/>
</dbReference>
<keyword evidence="4" id="KW-0378">Hydrolase</keyword>
<dbReference type="Gene3D" id="3.40.630.10">
    <property type="entry name" value="Zn peptidases"/>
    <property type="match status" value="1"/>
</dbReference>
<keyword evidence="2" id="KW-0031">Aminopeptidase</keyword>
<reference evidence="6" key="1">
    <citation type="submission" date="2022-07" db="EMBL/GenBank/DDBJ databases">
        <title>Phylogenomic reconstructions and comparative analyses of Kickxellomycotina fungi.</title>
        <authorList>
            <person name="Reynolds N.K."/>
            <person name="Stajich J.E."/>
            <person name="Barry K."/>
            <person name="Grigoriev I.V."/>
            <person name="Crous P."/>
            <person name="Smith M.E."/>
        </authorList>
    </citation>
    <scope>NUCLEOTIDE SEQUENCE</scope>
    <source>
        <strain evidence="6">BCRC 34381</strain>
    </source>
</reference>
<dbReference type="InterPro" id="IPR011356">
    <property type="entry name" value="Leucine_aapep/pepB"/>
</dbReference>
<proteinExistence type="inferred from homology"/>
<dbReference type="OrthoDB" id="412814at2759"/>
<dbReference type="Proteomes" id="UP001143981">
    <property type="component" value="Unassembled WGS sequence"/>
</dbReference>
<accession>A0A9W8CV82</accession>
<dbReference type="SUPFAM" id="SSF53187">
    <property type="entry name" value="Zn-dependent exopeptidases"/>
    <property type="match status" value="1"/>
</dbReference>
<name>A0A9W8CV82_9FUNG</name>
<feature type="domain" description="Cytosol aminopeptidase" evidence="5">
    <location>
        <begin position="215"/>
        <end position="554"/>
    </location>
</feature>
<protein>
    <recommendedName>
        <fullName evidence="5">Cytosol aminopeptidase domain-containing protein</fullName>
    </recommendedName>
</protein>
<evidence type="ECO:0000259" key="5">
    <source>
        <dbReference type="Pfam" id="PF00883"/>
    </source>
</evidence>
<evidence type="ECO:0000313" key="7">
    <source>
        <dbReference type="Proteomes" id="UP001143981"/>
    </source>
</evidence>
<dbReference type="InterPro" id="IPR000819">
    <property type="entry name" value="Peptidase_M17_C"/>
</dbReference>
<evidence type="ECO:0000256" key="2">
    <source>
        <dbReference type="ARBA" id="ARBA00022438"/>
    </source>
</evidence>
<dbReference type="PANTHER" id="PTHR11963:SF48">
    <property type="entry name" value="DIPEPTIDASE B, ISOFORM A"/>
    <property type="match status" value="1"/>
</dbReference>
<keyword evidence="3" id="KW-0645">Protease</keyword>
<dbReference type="AlphaFoldDB" id="A0A9W8CV82"/>
<dbReference type="EMBL" id="JANBOI010000739">
    <property type="protein sequence ID" value="KAJ1728789.1"/>
    <property type="molecule type" value="Genomic_DNA"/>
</dbReference>
<dbReference type="GO" id="GO:0005737">
    <property type="term" value="C:cytoplasm"/>
    <property type="evidence" value="ECO:0007669"/>
    <property type="project" value="InterPro"/>
</dbReference>